<feature type="compositionally biased region" description="Low complexity" evidence="1">
    <location>
        <begin position="165"/>
        <end position="191"/>
    </location>
</feature>
<evidence type="ECO:0000313" key="3">
    <source>
        <dbReference type="WBParaSite" id="Minc3s04798g37022"/>
    </source>
</evidence>
<accession>A0A914NGW9</accession>
<feature type="region of interest" description="Disordered" evidence="1">
    <location>
        <begin position="700"/>
        <end position="764"/>
    </location>
</feature>
<feature type="region of interest" description="Disordered" evidence="1">
    <location>
        <begin position="979"/>
        <end position="1019"/>
    </location>
</feature>
<feature type="compositionally biased region" description="Low complexity" evidence="1">
    <location>
        <begin position="867"/>
        <end position="876"/>
    </location>
</feature>
<feature type="compositionally biased region" description="Polar residues" evidence="1">
    <location>
        <begin position="735"/>
        <end position="752"/>
    </location>
</feature>
<dbReference type="Proteomes" id="UP000887563">
    <property type="component" value="Unplaced"/>
</dbReference>
<feature type="compositionally biased region" description="Gly residues" evidence="1">
    <location>
        <begin position="474"/>
        <end position="491"/>
    </location>
</feature>
<feature type="region of interest" description="Disordered" evidence="1">
    <location>
        <begin position="1151"/>
        <end position="1173"/>
    </location>
</feature>
<feature type="compositionally biased region" description="Polar residues" evidence="1">
    <location>
        <begin position="700"/>
        <end position="714"/>
    </location>
</feature>
<feature type="compositionally biased region" description="Polar residues" evidence="1">
    <location>
        <begin position="592"/>
        <end position="602"/>
    </location>
</feature>
<name>A0A914NGW9_MELIC</name>
<proteinExistence type="predicted"/>
<feature type="region of interest" description="Disordered" evidence="1">
    <location>
        <begin position="107"/>
        <end position="269"/>
    </location>
</feature>
<feature type="compositionally biased region" description="Low complexity" evidence="1">
    <location>
        <begin position="982"/>
        <end position="1008"/>
    </location>
</feature>
<feature type="region of interest" description="Disordered" evidence="1">
    <location>
        <begin position="862"/>
        <end position="910"/>
    </location>
</feature>
<feature type="region of interest" description="Disordered" evidence="1">
    <location>
        <begin position="817"/>
        <end position="845"/>
    </location>
</feature>
<feature type="compositionally biased region" description="Polar residues" evidence="1">
    <location>
        <begin position="900"/>
        <end position="910"/>
    </location>
</feature>
<dbReference type="AlphaFoldDB" id="A0A914NGW9"/>
<feature type="compositionally biased region" description="Polar residues" evidence="1">
    <location>
        <begin position="299"/>
        <end position="310"/>
    </location>
</feature>
<feature type="compositionally biased region" description="Low complexity" evidence="1">
    <location>
        <begin position="720"/>
        <end position="734"/>
    </location>
</feature>
<feature type="compositionally biased region" description="Low complexity" evidence="1">
    <location>
        <begin position="639"/>
        <end position="651"/>
    </location>
</feature>
<organism evidence="2 3">
    <name type="scientific">Meloidogyne incognita</name>
    <name type="common">Southern root-knot nematode worm</name>
    <name type="synonym">Oxyuris incognita</name>
    <dbReference type="NCBI Taxonomy" id="6306"/>
    <lineage>
        <taxon>Eukaryota</taxon>
        <taxon>Metazoa</taxon>
        <taxon>Ecdysozoa</taxon>
        <taxon>Nematoda</taxon>
        <taxon>Chromadorea</taxon>
        <taxon>Rhabditida</taxon>
        <taxon>Tylenchina</taxon>
        <taxon>Tylenchomorpha</taxon>
        <taxon>Tylenchoidea</taxon>
        <taxon>Meloidogynidae</taxon>
        <taxon>Meloidogyninae</taxon>
        <taxon>Meloidogyne</taxon>
        <taxon>Meloidogyne incognita group</taxon>
    </lineage>
</organism>
<feature type="region of interest" description="Disordered" evidence="1">
    <location>
        <begin position="284"/>
        <end position="355"/>
    </location>
</feature>
<feature type="region of interest" description="Disordered" evidence="1">
    <location>
        <begin position="1"/>
        <end position="36"/>
    </location>
</feature>
<reference evidence="3" key="1">
    <citation type="submission" date="2022-11" db="UniProtKB">
        <authorList>
            <consortium name="WormBaseParasite"/>
        </authorList>
    </citation>
    <scope>IDENTIFICATION</scope>
</reference>
<feature type="compositionally biased region" description="Low complexity" evidence="1">
    <location>
        <begin position="1151"/>
        <end position="1168"/>
    </location>
</feature>
<feature type="compositionally biased region" description="Low complexity" evidence="1">
    <location>
        <begin position="827"/>
        <end position="845"/>
    </location>
</feature>
<sequence length="1203" mass="130329">MESRRVFMATHHQNNPSGGGGGGGSPPPTQLSGGQIMGAAPHPATAVGLSAVQLGYAIPACRLLVDPHTGQQFFVPTVTAPQPLATAAAPAFFQPIYTQQTAYFQQPPLTNFSSNNSSNSRQRQHNQVLLSPSSSPPNQHHQRHLPATVSQPQGPFLYNIGHPQQQLTSSSGFYSSTQQQQQQLQRSSSSSNHNHSHHYVTSGGGPHRSQSPLSTSPRDDRLEDSSTAGLPYKVEMPPSTVGSIAYNDERRRPSNDTYEGYDVETEEEQIHQNRGNYYTDRNFHQQQQQQFQRREQARLSTESRQSNSTRDSGRGGLVFGSPDNNNSDIEEPSPRYYSSYSPPPSHQYKQHPQHYQNNQMSTSTIIGGGGGSSDSTSGFASMIGGCENKNYSNRGGGGGTFLLEDSFHHSPQKQQQQHGGGMFGGNNKGASFASSPPFRVKTTTDLPSHQQPHSSSQTRMKAIRMDIDLSSSGLGSGGSTPLDGNGGGGLTRNGRPSSFGNVFASGGGKGGGTTDKITATTTATTMAGDELSVRATVLRTAPPTAFTISFNDEHAQLGGQVSIAEVSLQEAARQAPKGRRLMLSRKTENVNKQKQQQPQDSGSECGGDPKRWLFRKMMMGRKGETAATKSSDRRRRRSGSAISEATTSTTMSGGGGGGNETTEEGQEDLASEAGTYVVENKIKTTGATTINDVMTTSQISGVSNTSSNRTTQRCYDSDSDSSSSTHASTHTSSTGRTPSPGNPPISATTTNIRPPLTISGQVGKRSLMSDLRQLRESGQIEKPSIINQQSASNVKIANKKIPPKTLGVLPTTTKLASTAPPIPPHRGNSAGATTTTATNSNNNLKKNTTLFASNPIPFSRPCRCPTQHQQQQQQQQAFSKIQNSRCRSEPRNDGGRFSMRPTSATRANTNALRQTAAKLKAAEEEKMLGWLRRKEYDPRKSVAEAEQQQQQQHLLLQQQQQLRKQQEAFTSNRSISATLTNQEQQQNSKQQSSFSRWKTAQQKQQQQQVSTKQLPLESHRSHDELNRLAEVCDDEDDSIGLTSDSCNTSLQRTVDELTQKCHKSIALLKLCNQSSLSPFVEHLLERVAQTGVLTEEGSKGRGEGRGGGGDVSCIVKSGVTSSNENISDRLEQLSSAFDAIQKYLEEQTTTTTFSGQQKSQQQSSPQRTFSGTFVVKKSRSGGVSLDVADDDTLKYQTKEKKKL</sequence>
<protein>
    <submittedName>
        <fullName evidence="3">Uncharacterized protein</fullName>
    </submittedName>
</protein>
<feature type="region of interest" description="Disordered" evidence="1">
    <location>
        <begin position="402"/>
        <end position="516"/>
    </location>
</feature>
<keyword evidence="2" id="KW-1185">Reference proteome</keyword>
<evidence type="ECO:0000313" key="2">
    <source>
        <dbReference type="Proteomes" id="UP000887563"/>
    </source>
</evidence>
<feature type="region of interest" description="Disordered" evidence="1">
    <location>
        <begin position="587"/>
        <end position="669"/>
    </location>
</feature>
<feature type="compositionally biased region" description="Low complexity" evidence="1">
    <location>
        <begin position="447"/>
        <end position="457"/>
    </location>
</feature>
<evidence type="ECO:0000256" key="1">
    <source>
        <dbReference type="SAM" id="MobiDB-lite"/>
    </source>
</evidence>
<dbReference type="WBParaSite" id="Minc3s04798g37022">
    <property type="protein sequence ID" value="Minc3s04798g37022"/>
    <property type="gene ID" value="Minc3s04798g37022"/>
</dbReference>
<feature type="compositionally biased region" description="Gly residues" evidence="1">
    <location>
        <begin position="418"/>
        <end position="427"/>
    </location>
</feature>